<protein>
    <recommendedName>
        <fullName evidence="3">Protein BIG1</fullName>
    </recommendedName>
</protein>
<gene>
    <name evidence="13" type="ORF">SLS59_000652</name>
</gene>
<evidence type="ECO:0000256" key="7">
    <source>
        <dbReference type="ARBA" id="ARBA00022989"/>
    </source>
</evidence>
<feature type="domain" description="V-type proton ATPase subunit S1/VOA1 transmembrane" evidence="12">
    <location>
        <begin position="229"/>
        <end position="268"/>
    </location>
</feature>
<evidence type="ECO:0000313" key="14">
    <source>
        <dbReference type="Proteomes" id="UP001521222"/>
    </source>
</evidence>
<keyword evidence="5 11" id="KW-0732">Signal</keyword>
<keyword evidence="9" id="KW-0961">Cell wall biogenesis/degradation</keyword>
<dbReference type="EMBL" id="JAKIXB020000002">
    <property type="protein sequence ID" value="KAL1611015.1"/>
    <property type="molecule type" value="Genomic_DNA"/>
</dbReference>
<dbReference type="PANTHER" id="PTHR28285:SF1">
    <property type="entry name" value="PROTEIN BIG1"/>
    <property type="match status" value="1"/>
</dbReference>
<dbReference type="Pfam" id="PF20520">
    <property type="entry name" value="Ac45-VOA1_TM"/>
    <property type="match status" value="1"/>
</dbReference>
<evidence type="ECO:0000256" key="2">
    <source>
        <dbReference type="ARBA" id="ARBA00008203"/>
    </source>
</evidence>
<evidence type="ECO:0000256" key="4">
    <source>
        <dbReference type="ARBA" id="ARBA00022692"/>
    </source>
</evidence>
<keyword evidence="4 10" id="KW-0812">Transmembrane</keyword>
<feature type="chain" id="PRO_5045794295" description="Protein BIG1" evidence="11">
    <location>
        <begin position="18"/>
        <end position="281"/>
    </location>
</feature>
<evidence type="ECO:0000256" key="5">
    <source>
        <dbReference type="ARBA" id="ARBA00022729"/>
    </source>
</evidence>
<evidence type="ECO:0000313" key="13">
    <source>
        <dbReference type="EMBL" id="KAL1611015.1"/>
    </source>
</evidence>
<dbReference type="Proteomes" id="UP001521222">
    <property type="component" value="Unassembled WGS sequence"/>
</dbReference>
<evidence type="ECO:0000256" key="3">
    <source>
        <dbReference type="ARBA" id="ARBA00022089"/>
    </source>
</evidence>
<reference evidence="13 14" key="1">
    <citation type="submission" date="2024-02" db="EMBL/GenBank/DDBJ databases">
        <title>De novo assembly and annotation of 12 fungi associated with fruit tree decline syndrome in Ontario, Canada.</title>
        <authorList>
            <person name="Sulman M."/>
            <person name="Ellouze W."/>
            <person name="Ilyukhin E."/>
        </authorList>
    </citation>
    <scope>NUCLEOTIDE SEQUENCE [LARGE SCALE GENOMIC DNA]</scope>
    <source>
        <strain evidence="13 14">M97-236</strain>
    </source>
</reference>
<evidence type="ECO:0000256" key="6">
    <source>
        <dbReference type="ARBA" id="ARBA00022824"/>
    </source>
</evidence>
<evidence type="ECO:0000256" key="8">
    <source>
        <dbReference type="ARBA" id="ARBA00023136"/>
    </source>
</evidence>
<evidence type="ECO:0000256" key="1">
    <source>
        <dbReference type="ARBA" id="ARBA00004115"/>
    </source>
</evidence>
<organism evidence="13 14">
    <name type="scientific">Nothophoma quercina</name>
    <dbReference type="NCBI Taxonomy" id="749835"/>
    <lineage>
        <taxon>Eukaryota</taxon>
        <taxon>Fungi</taxon>
        <taxon>Dikarya</taxon>
        <taxon>Ascomycota</taxon>
        <taxon>Pezizomycotina</taxon>
        <taxon>Dothideomycetes</taxon>
        <taxon>Pleosporomycetidae</taxon>
        <taxon>Pleosporales</taxon>
        <taxon>Pleosporineae</taxon>
        <taxon>Didymellaceae</taxon>
        <taxon>Nothophoma</taxon>
    </lineage>
</organism>
<keyword evidence="6" id="KW-0256">Endoplasmic reticulum</keyword>
<sequence length="281" mass="30857">MVKTLIGALALASQALAFSNTSPFFLFSTADLLLESSGASIAPSASITADVLEALKECPTKNYVVVEQEGVSAADYADGRSTPRLTQYMAGQHHDVKSTVSVPDVVGKVDVAEITKYLESKCGSVKSVQLDTPPASKALRSLYMGQQDQFLEDSFSKFAESQDYTVVYITTPPTEAQAKAQFEAEQQHQYEMDNTFGDNIQMELKRDTTAHYKRANSTSNEGGLFERYQYFTPGIFMGFAAIIPLFLILLVGIRALTSLEVSYFAFSKEMGPNAQKKQQQQ</sequence>
<keyword evidence="14" id="KW-1185">Reference proteome</keyword>
<evidence type="ECO:0000259" key="12">
    <source>
        <dbReference type="Pfam" id="PF20520"/>
    </source>
</evidence>
<comment type="subcellular location">
    <subcellularLocation>
        <location evidence="1">Endoplasmic reticulum membrane</location>
        <topology evidence="1">Single-pass type I membrane protein</topology>
    </subcellularLocation>
</comment>
<comment type="similarity">
    <text evidence="2">Belongs to the BIG1 family.</text>
</comment>
<dbReference type="InterPro" id="IPR037654">
    <property type="entry name" value="Big1"/>
</dbReference>
<feature type="transmembrane region" description="Helical" evidence="10">
    <location>
        <begin position="230"/>
        <end position="253"/>
    </location>
</feature>
<feature type="signal peptide" evidence="11">
    <location>
        <begin position="1"/>
        <end position="17"/>
    </location>
</feature>
<keyword evidence="8 10" id="KW-0472">Membrane</keyword>
<accession>A0ABR3S2V5</accession>
<name>A0ABR3S2V5_9PLEO</name>
<dbReference type="InterPro" id="IPR046756">
    <property type="entry name" value="VAS1/VOA1_TM"/>
</dbReference>
<keyword evidence="7 10" id="KW-1133">Transmembrane helix</keyword>
<proteinExistence type="inferred from homology"/>
<dbReference type="PANTHER" id="PTHR28285">
    <property type="entry name" value="PROTEIN BIG1"/>
    <property type="match status" value="1"/>
</dbReference>
<comment type="caution">
    <text evidence="13">The sequence shown here is derived from an EMBL/GenBank/DDBJ whole genome shotgun (WGS) entry which is preliminary data.</text>
</comment>
<evidence type="ECO:0000256" key="11">
    <source>
        <dbReference type="SAM" id="SignalP"/>
    </source>
</evidence>
<evidence type="ECO:0000256" key="9">
    <source>
        <dbReference type="ARBA" id="ARBA00023316"/>
    </source>
</evidence>
<evidence type="ECO:0000256" key="10">
    <source>
        <dbReference type="SAM" id="Phobius"/>
    </source>
</evidence>